<organism evidence="2 3">
    <name type="scientific">Hydnum rufescens UP504</name>
    <dbReference type="NCBI Taxonomy" id="1448309"/>
    <lineage>
        <taxon>Eukaryota</taxon>
        <taxon>Fungi</taxon>
        <taxon>Dikarya</taxon>
        <taxon>Basidiomycota</taxon>
        <taxon>Agaricomycotina</taxon>
        <taxon>Agaricomycetes</taxon>
        <taxon>Cantharellales</taxon>
        <taxon>Hydnaceae</taxon>
        <taxon>Hydnum</taxon>
    </lineage>
</organism>
<keyword evidence="3" id="KW-1185">Reference proteome</keyword>
<comment type="caution">
    <text evidence="2">The sequence shown here is derived from an EMBL/GenBank/DDBJ whole genome shotgun (WGS) entry which is preliminary data.</text>
</comment>
<name>A0A9P6DLE2_9AGAM</name>
<feature type="region of interest" description="Disordered" evidence="1">
    <location>
        <begin position="83"/>
        <end position="126"/>
    </location>
</feature>
<dbReference type="Proteomes" id="UP000886523">
    <property type="component" value="Unassembled WGS sequence"/>
</dbReference>
<sequence>MVFRATKIFPSARRTSSLDWVIASSASVTSWSSISKETIQFNSTVLETEGWGDGCAKGREVNWNDDGENDDCSNNDCGNADLGTDNWGTNDWGRMTGDGQLGTDDWGTDAWGTDDWGTDDWGVPLI</sequence>
<reference evidence="2" key="1">
    <citation type="journal article" date="2020" name="Nat. Commun.">
        <title>Large-scale genome sequencing of mycorrhizal fungi provides insights into the early evolution of symbiotic traits.</title>
        <authorList>
            <person name="Miyauchi S."/>
            <person name="Kiss E."/>
            <person name="Kuo A."/>
            <person name="Drula E."/>
            <person name="Kohler A."/>
            <person name="Sanchez-Garcia M."/>
            <person name="Morin E."/>
            <person name="Andreopoulos B."/>
            <person name="Barry K.W."/>
            <person name="Bonito G."/>
            <person name="Buee M."/>
            <person name="Carver A."/>
            <person name="Chen C."/>
            <person name="Cichocki N."/>
            <person name="Clum A."/>
            <person name="Culley D."/>
            <person name="Crous P.W."/>
            <person name="Fauchery L."/>
            <person name="Girlanda M."/>
            <person name="Hayes R.D."/>
            <person name="Keri Z."/>
            <person name="LaButti K."/>
            <person name="Lipzen A."/>
            <person name="Lombard V."/>
            <person name="Magnuson J."/>
            <person name="Maillard F."/>
            <person name="Murat C."/>
            <person name="Nolan M."/>
            <person name="Ohm R.A."/>
            <person name="Pangilinan J."/>
            <person name="Pereira M.F."/>
            <person name="Perotto S."/>
            <person name="Peter M."/>
            <person name="Pfister S."/>
            <person name="Riley R."/>
            <person name="Sitrit Y."/>
            <person name="Stielow J.B."/>
            <person name="Szollosi G."/>
            <person name="Zifcakova L."/>
            <person name="Stursova M."/>
            <person name="Spatafora J.W."/>
            <person name="Tedersoo L."/>
            <person name="Vaario L.M."/>
            <person name="Yamada A."/>
            <person name="Yan M."/>
            <person name="Wang P."/>
            <person name="Xu J."/>
            <person name="Bruns T."/>
            <person name="Baldrian P."/>
            <person name="Vilgalys R."/>
            <person name="Dunand C."/>
            <person name="Henrissat B."/>
            <person name="Grigoriev I.V."/>
            <person name="Hibbett D."/>
            <person name="Nagy L.G."/>
            <person name="Martin F.M."/>
        </authorList>
    </citation>
    <scope>NUCLEOTIDE SEQUENCE</scope>
    <source>
        <strain evidence="2">UP504</strain>
    </source>
</reference>
<protein>
    <submittedName>
        <fullName evidence="2">Uncharacterized protein</fullName>
    </submittedName>
</protein>
<dbReference type="AlphaFoldDB" id="A0A9P6DLE2"/>
<proteinExistence type="predicted"/>
<evidence type="ECO:0000256" key="1">
    <source>
        <dbReference type="SAM" id="MobiDB-lite"/>
    </source>
</evidence>
<gene>
    <name evidence="2" type="ORF">BS47DRAFT_1369765</name>
</gene>
<evidence type="ECO:0000313" key="3">
    <source>
        <dbReference type="Proteomes" id="UP000886523"/>
    </source>
</evidence>
<accession>A0A9P6DLE2</accession>
<feature type="compositionally biased region" description="Low complexity" evidence="1">
    <location>
        <begin position="102"/>
        <end position="126"/>
    </location>
</feature>
<dbReference type="EMBL" id="MU129434">
    <property type="protein sequence ID" value="KAF9503139.1"/>
    <property type="molecule type" value="Genomic_DNA"/>
</dbReference>
<evidence type="ECO:0000313" key="2">
    <source>
        <dbReference type="EMBL" id="KAF9503139.1"/>
    </source>
</evidence>